<evidence type="ECO:0000313" key="3">
    <source>
        <dbReference type="EMBL" id="MDJ1113123.1"/>
    </source>
</evidence>
<dbReference type="Proteomes" id="UP001321481">
    <property type="component" value="Unassembled WGS sequence"/>
</dbReference>
<evidence type="ECO:0000256" key="1">
    <source>
        <dbReference type="SAM" id="MobiDB-lite"/>
    </source>
</evidence>
<accession>A0ABT6ZAD3</accession>
<proteinExistence type="predicted"/>
<evidence type="ECO:0008006" key="5">
    <source>
        <dbReference type="Google" id="ProtNLM"/>
    </source>
</evidence>
<evidence type="ECO:0000313" key="4">
    <source>
        <dbReference type="Proteomes" id="UP001321481"/>
    </source>
</evidence>
<evidence type="ECO:0000256" key="2">
    <source>
        <dbReference type="SAM" id="SignalP"/>
    </source>
</evidence>
<keyword evidence="4" id="KW-1185">Reference proteome</keyword>
<dbReference type="EMBL" id="JASJND010000001">
    <property type="protein sequence ID" value="MDJ1113123.1"/>
    <property type="molecule type" value="Genomic_DNA"/>
</dbReference>
<feature type="chain" id="PRO_5046193878" description="Secreted protein" evidence="2">
    <location>
        <begin position="21"/>
        <end position="165"/>
    </location>
</feature>
<feature type="compositionally biased region" description="Low complexity" evidence="1">
    <location>
        <begin position="24"/>
        <end position="42"/>
    </location>
</feature>
<gene>
    <name evidence="3" type="ORF">QNI14_01500</name>
</gene>
<protein>
    <recommendedName>
        <fullName evidence="5">Secreted protein</fullName>
    </recommendedName>
</protein>
<feature type="signal peptide" evidence="2">
    <location>
        <begin position="1"/>
        <end position="20"/>
    </location>
</feature>
<dbReference type="RefSeq" id="WP_283714416.1">
    <property type="nucleotide sequence ID" value="NZ_JASJND010000001.1"/>
</dbReference>
<comment type="caution">
    <text evidence="3">The sequence shown here is derived from an EMBL/GenBank/DDBJ whole genome shotgun (WGS) entry which is preliminary data.</text>
</comment>
<keyword evidence="2" id="KW-0732">Signal</keyword>
<feature type="region of interest" description="Disordered" evidence="1">
    <location>
        <begin position="24"/>
        <end position="80"/>
    </location>
</feature>
<reference evidence="3 4" key="1">
    <citation type="submission" date="2023-05" db="EMBL/GenBank/DDBJ databases">
        <title>Microbacterium dauci sp.nov., Isolated from Carrot Rhizosphere Soil.</title>
        <authorList>
            <person name="Xiao Z."/>
            <person name="Zheng J."/>
        </authorList>
    </citation>
    <scope>NUCLEOTIDE SEQUENCE [LARGE SCALE GENOMIC DNA]</scope>
    <source>
        <strain evidence="3 4">LX3-4</strain>
    </source>
</reference>
<dbReference type="PROSITE" id="PS51257">
    <property type="entry name" value="PROKAR_LIPOPROTEIN"/>
    <property type="match status" value="1"/>
</dbReference>
<sequence length="165" mass="17160">MNRIRSTAAAVAVASVLLLAACAPEPGSTPTVTPSESAVPSPSASPSPSPTASESSAPSPSPTAEPPVDTEMTAGQAGALCVAKHRDEPIEEGITQIGDPTAYERYVEPHWFVTVPAENEFGPLVQLCVLGGTVDAPVWQSVANVSADEVDDAYIERQRSTNEEF</sequence>
<organism evidence="3 4">
    <name type="scientific">Microbacterium dauci</name>
    <dbReference type="NCBI Taxonomy" id="3048008"/>
    <lineage>
        <taxon>Bacteria</taxon>
        <taxon>Bacillati</taxon>
        <taxon>Actinomycetota</taxon>
        <taxon>Actinomycetes</taxon>
        <taxon>Micrococcales</taxon>
        <taxon>Microbacteriaceae</taxon>
        <taxon>Microbacterium</taxon>
    </lineage>
</organism>
<name>A0ABT6ZAD3_9MICO</name>